<evidence type="ECO:0000313" key="2">
    <source>
        <dbReference type="Proteomes" id="UP000228740"/>
    </source>
</evidence>
<comment type="caution">
    <text evidence="1">The sequence shown here is derived from an EMBL/GenBank/DDBJ whole genome shotgun (WGS) entry which is preliminary data.</text>
</comment>
<sequence length="48" mass="5614">MESDDNPQKKEYILMKMRQLLSPYILATSFKDEGQSLIVRLNLLMPLT</sequence>
<accession>A0A2M9C6P3</accession>
<dbReference type="AlphaFoldDB" id="A0A2M9C6P3"/>
<name>A0A2M9C6P3_9FLAO</name>
<reference evidence="1 2" key="1">
    <citation type="submission" date="2017-11" db="EMBL/GenBank/DDBJ databases">
        <title>Genomic Encyclopedia of Archaeal and Bacterial Type Strains, Phase II (KMG-II): From Individual Species to Whole Genera.</title>
        <authorList>
            <person name="Goeker M."/>
        </authorList>
    </citation>
    <scope>NUCLEOTIDE SEQUENCE [LARGE SCALE GENOMIC DNA]</scope>
    <source>
        <strain evidence="1 2">DSM 27617</strain>
    </source>
</reference>
<dbReference type="EMBL" id="PGFD01000001">
    <property type="protein sequence ID" value="PJJ66474.1"/>
    <property type="molecule type" value="Genomic_DNA"/>
</dbReference>
<protein>
    <submittedName>
        <fullName evidence="1">Uncharacterized protein</fullName>
    </submittedName>
</protein>
<gene>
    <name evidence="1" type="ORF">CLV73_0458</name>
</gene>
<keyword evidence="2" id="KW-1185">Reference proteome</keyword>
<proteinExistence type="predicted"/>
<evidence type="ECO:0000313" key="1">
    <source>
        <dbReference type="EMBL" id="PJJ66474.1"/>
    </source>
</evidence>
<organism evidence="1 2">
    <name type="scientific">Chryseobacterium geocarposphaerae</name>
    <dbReference type="NCBI Taxonomy" id="1416776"/>
    <lineage>
        <taxon>Bacteria</taxon>
        <taxon>Pseudomonadati</taxon>
        <taxon>Bacteroidota</taxon>
        <taxon>Flavobacteriia</taxon>
        <taxon>Flavobacteriales</taxon>
        <taxon>Weeksellaceae</taxon>
        <taxon>Chryseobacterium group</taxon>
        <taxon>Chryseobacterium</taxon>
    </lineage>
</organism>
<dbReference type="Proteomes" id="UP000228740">
    <property type="component" value="Unassembled WGS sequence"/>
</dbReference>